<dbReference type="Pfam" id="PF00145">
    <property type="entry name" value="DNA_methylase"/>
    <property type="match status" value="1"/>
</dbReference>
<organism evidence="14 15">
    <name type="scientific">Thlaspi arvense</name>
    <name type="common">Field penny-cress</name>
    <dbReference type="NCBI Taxonomy" id="13288"/>
    <lineage>
        <taxon>Eukaryota</taxon>
        <taxon>Viridiplantae</taxon>
        <taxon>Streptophyta</taxon>
        <taxon>Embryophyta</taxon>
        <taxon>Tracheophyta</taxon>
        <taxon>Spermatophyta</taxon>
        <taxon>Magnoliopsida</taxon>
        <taxon>eudicotyledons</taxon>
        <taxon>Gunneridae</taxon>
        <taxon>Pentapetalae</taxon>
        <taxon>rosids</taxon>
        <taxon>malvids</taxon>
        <taxon>Brassicales</taxon>
        <taxon>Brassicaceae</taxon>
        <taxon>Thlaspideae</taxon>
        <taxon>Thlaspi</taxon>
    </lineage>
</organism>
<accession>A0AAU9RV63</accession>
<keyword evidence="4 10" id="KW-0808">Transferase</keyword>
<keyword evidence="15" id="KW-1185">Reference proteome</keyword>
<dbReference type="GO" id="GO:0003886">
    <property type="term" value="F:DNA (cytosine-5-)-methyltransferase activity"/>
    <property type="evidence" value="ECO:0007669"/>
    <property type="project" value="UniProtKB-EC"/>
</dbReference>
<dbReference type="InterPro" id="IPR050390">
    <property type="entry name" value="C5-Methyltransferase"/>
</dbReference>
<evidence type="ECO:0000256" key="7">
    <source>
        <dbReference type="ARBA" id="ARBA00022853"/>
    </source>
</evidence>
<evidence type="ECO:0000256" key="6">
    <source>
        <dbReference type="ARBA" id="ARBA00022737"/>
    </source>
</evidence>
<sequence length="609" mass="68862">MLYWQAEHSDSDVDWNTDDEIDNYDSSFHDDSMSETWIQTNVAHVGISDETVAKFIDMGFSAEMIGRAIEEIGGENPDHMVILETLIKHSRNSEASSSKSTVIDYLIGMGFSEDLVIKFVQEYGEENVDEITNALLSYAEAKKLSEAQDEDINNGLSSLDEEMELNSSHEDGRLQTLIKMGYPREEASTAIEICDSAGEKASVGEVIDFILAARMARQFDESYVKPDEEKPITNTKKRRSVNDQPRRSMPNTTMCGDEVRLPNPMIGFGVPNQPGLMTQRPEPIPDIARGPPYFYYENVAMAPKGVWTTISRHLYGIKPEFVDSMYFCAAARKRGYIHNLPIHNRFAIEPRQPYTIQEAFPLCKKWWPTWDKRTKLNCLRTGISGSAKVTYKIRSDLEEHDGDLKVQKSVVDQCRKFNLVWVGKYRVAPLEPVEIEMLLGFPKYHTRGGVSFTDRYTSLGNSFQVDTVAYHLSVLKPLFPNGIKVLSLFTGIGGGEVALHRLGIPMKLVVSVEISKVNRDILRSFWANTRQHGVLREFIDIEELRHSMIEKLMDEYGGFDLVIGGSPCNNISGANRVSRIGLEGAESSLFFEYSRVLEAVRCKAARMRR</sequence>
<dbReference type="GO" id="GO:0032259">
    <property type="term" value="P:methylation"/>
    <property type="evidence" value="ECO:0007669"/>
    <property type="project" value="UniProtKB-KW"/>
</dbReference>
<dbReference type="Proteomes" id="UP000836841">
    <property type="component" value="Chromosome 2"/>
</dbReference>
<proteinExistence type="inferred from homology"/>
<dbReference type="EC" id="2.1.1.37" evidence="2"/>
<evidence type="ECO:0000259" key="13">
    <source>
        <dbReference type="PROSITE" id="PS51680"/>
    </source>
</evidence>
<evidence type="ECO:0000313" key="14">
    <source>
        <dbReference type="EMBL" id="CAH2048219.1"/>
    </source>
</evidence>
<dbReference type="GO" id="GO:0003677">
    <property type="term" value="F:DNA binding"/>
    <property type="evidence" value="ECO:0007669"/>
    <property type="project" value="UniProtKB-KW"/>
</dbReference>
<dbReference type="InterPro" id="IPR029063">
    <property type="entry name" value="SAM-dependent_MTases_sf"/>
</dbReference>
<evidence type="ECO:0000256" key="2">
    <source>
        <dbReference type="ARBA" id="ARBA00011975"/>
    </source>
</evidence>
<dbReference type="InterPro" id="IPR015940">
    <property type="entry name" value="UBA"/>
</dbReference>
<dbReference type="InterPro" id="IPR018117">
    <property type="entry name" value="C5_DNA_meth_AS"/>
</dbReference>
<dbReference type="AlphaFoldDB" id="A0AAU9RV63"/>
<evidence type="ECO:0000256" key="10">
    <source>
        <dbReference type="PROSITE-ProRule" id="PRU01016"/>
    </source>
</evidence>
<comment type="subcellular location">
    <subcellularLocation>
        <location evidence="1">Nucleus</location>
    </subcellularLocation>
</comment>
<name>A0AAU9RV63_THLAR</name>
<keyword evidence="6" id="KW-0677">Repeat</keyword>
<dbReference type="PROSITE" id="PS50030">
    <property type="entry name" value="UBA"/>
    <property type="match status" value="1"/>
</dbReference>
<reference evidence="14 15" key="1">
    <citation type="submission" date="2022-03" db="EMBL/GenBank/DDBJ databases">
        <authorList>
            <person name="Nunn A."/>
            <person name="Chopra R."/>
            <person name="Nunn A."/>
            <person name="Contreras Garrido A."/>
        </authorList>
    </citation>
    <scope>NUCLEOTIDE SEQUENCE [LARGE SCALE GENOMIC DNA]</scope>
</reference>
<feature type="region of interest" description="Disordered" evidence="11">
    <location>
        <begin position="227"/>
        <end position="256"/>
    </location>
</feature>
<keyword evidence="9" id="KW-0539">Nucleus</keyword>
<keyword evidence="8" id="KW-0238">DNA-binding</keyword>
<evidence type="ECO:0000256" key="1">
    <source>
        <dbReference type="ARBA" id="ARBA00004123"/>
    </source>
</evidence>
<dbReference type="PROSITE" id="PS51679">
    <property type="entry name" value="SAM_MT_C5"/>
    <property type="match status" value="1"/>
</dbReference>
<gene>
    <name evidence="14" type="ORF">TAV2_LOCUS6693</name>
</gene>
<dbReference type="Gene3D" id="3.40.50.150">
    <property type="entry name" value="Vaccinia Virus protein VP39"/>
    <property type="match status" value="2"/>
</dbReference>
<evidence type="ECO:0000256" key="9">
    <source>
        <dbReference type="ARBA" id="ARBA00023242"/>
    </source>
</evidence>
<keyword evidence="3 10" id="KW-0489">Methyltransferase</keyword>
<feature type="active site" evidence="10">
    <location>
        <position position="568"/>
    </location>
</feature>
<evidence type="ECO:0000313" key="15">
    <source>
        <dbReference type="Proteomes" id="UP000836841"/>
    </source>
</evidence>
<dbReference type="GO" id="GO:0006325">
    <property type="term" value="P:chromatin organization"/>
    <property type="evidence" value="ECO:0007669"/>
    <property type="project" value="UniProtKB-KW"/>
</dbReference>
<dbReference type="PANTHER" id="PTHR23068">
    <property type="entry name" value="DNA CYTOSINE-5- -METHYLTRANSFERASE 3-RELATED"/>
    <property type="match status" value="1"/>
</dbReference>
<evidence type="ECO:0000256" key="11">
    <source>
        <dbReference type="SAM" id="MobiDB-lite"/>
    </source>
</evidence>
<dbReference type="PROSITE" id="PS51680">
    <property type="entry name" value="SAM_MT_DRM"/>
    <property type="match status" value="1"/>
</dbReference>
<dbReference type="EMBL" id="OU466858">
    <property type="protein sequence ID" value="CAH2048219.1"/>
    <property type="molecule type" value="Genomic_DNA"/>
</dbReference>
<comment type="similarity">
    <text evidence="10">Belongs to the class I-like SAM-binding methyltransferase superfamily. C5-methyltransferase family.</text>
</comment>
<evidence type="ECO:0000256" key="4">
    <source>
        <dbReference type="ARBA" id="ARBA00022679"/>
    </source>
</evidence>
<feature type="domain" description="UBA" evidence="12">
    <location>
        <begin position="158"/>
        <end position="213"/>
    </location>
</feature>
<dbReference type="InterPro" id="IPR030380">
    <property type="entry name" value="SAM_MeTfrase_DRM"/>
</dbReference>
<dbReference type="GO" id="GO:0005634">
    <property type="term" value="C:nucleus"/>
    <property type="evidence" value="ECO:0007669"/>
    <property type="project" value="UniProtKB-SubCell"/>
</dbReference>
<dbReference type="SUPFAM" id="SSF53335">
    <property type="entry name" value="S-adenosyl-L-methionine-dependent methyltransferases"/>
    <property type="match status" value="2"/>
</dbReference>
<keyword evidence="5 10" id="KW-0949">S-adenosyl-L-methionine</keyword>
<evidence type="ECO:0000259" key="12">
    <source>
        <dbReference type="PROSITE" id="PS50030"/>
    </source>
</evidence>
<evidence type="ECO:0000256" key="5">
    <source>
        <dbReference type="ARBA" id="ARBA00022691"/>
    </source>
</evidence>
<dbReference type="InterPro" id="IPR001525">
    <property type="entry name" value="C5_MeTfrase"/>
</dbReference>
<feature type="domain" description="SAM-dependent MTase DRM-type" evidence="13">
    <location>
        <begin position="280"/>
        <end position="607"/>
    </location>
</feature>
<protein>
    <recommendedName>
        <fullName evidence="2">DNA (cytosine-5-)-methyltransferase</fullName>
        <ecNumber evidence="2">2.1.1.37</ecNumber>
    </recommendedName>
</protein>
<dbReference type="PROSITE" id="PS00094">
    <property type="entry name" value="C5_MTASE_1"/>
    <property type="match status" value="1"/>
</dbReference>
<evidence type="ECO:0000256" key="8">
    <source>
        <dbReference type="ARBA" id="ARBA00023125"/>
    </source>
</evidence>
<dbReference type="Gene3D" id="1.10.8.10">
    <property type="entry name" value="DNA helicase RuvA subunit, C-terminal domain"/>
    <property type="match status" value="1"/>
</dbReference>
<keyword evidence="7" id="KW-0156">Chromatin regulator</keyword>
<dbReference type="PANTHER" id="PTHR23068:SF45">
    <property type="entry name" value="DNA (CYTOSINE-5)-METHYLTRANSFERASE DRM1"/>
    <property type="match status" value="1"/>
</dbReference>
<evidence type="ECO:0000256" key="3">
    <source>
        <dbReference type="ARBA" id="ARBA00022603"/>
    </source>
</evidence>